<gene>
    <name evidence="1" type="ORF">g.17103</name>
</gene>
<organism evidence="1">
    <name type="scientific">Anthurium amnicola</name>
    <dbReference type="NCBI Taxonomy" id="1678845"/>
    <lineage>
        <taxon>Eukaryota</taxon>
        <taxon>Viridiplantae</taxon>
        <taxon>Streptophyta</taxon>
        <taxon>Embryophyta</taxon>
        <taxon>Tracheophyta</taxon>
        <taxon>Spermatophyta</taxon>
        <taxon>Magnoliopsida</taxon>
        <taxon>Liliopsida</taxon>
        <taxon>Araceae</taxon>
        <taxon>Pothoideae</taxon>
        <taxon>Potheae</taxon>
        <taxon>Anthurium</taxon>
    </lineage>
</organism>
<dbReference type="AlphaFoldDB" id="A0A1D1XKT4"/>
<dbReference type="EMBL" id="GDJX01024939">
    <property type="protein sequence ID" value="JAT42997.1"/>
    <property type="molecule type" value="Transcribed_RNA"/>
</dbReference>
<sequence>MAGLRLAGSPVFRPVFALFDRDYMEKRQVFLRSYQFSRKQTAADRIRGSLVRVRRLISVKLRAARRLRRLVWLRLRHAACVGARRRRFHPLHVPARTSRAAAPSRCGLF</sequence>
<proteinExistence type="predicted"/>
<accession>A0A1D1XKT4</accession>
<reference evidence="1" key="1">
    <citation type="submission" date="2015-07" db="EMBL/GenBank/DDBJ databases">
        <title>Transcriptome Assembly of Anthurium amnicola.</title>
        <authorList>
            <person name="Suzuki J."/>
        </authorList>
    </citation>
    <scope>NUCLEOTIDE SEQUENCE</scope>
</reference>
<evidence type="ECO:0000313" key="1">
    <source>
        <dbReference type="EMBL" id="JAT42997.1"/>
    </source>
</evidence>
<protein>
    <submittedName>
        <fullName evidence="1">Uncharacterized protein</fullName>
    </submittedName>
</protein>
<name>A0A1D1XKT4_9ARAE</name>